<dbReference type="OrthoDB" id="1480187at2759"/>
<comment type="similarity">
    <text evidence="1 3">Belongs to the peptidase A1 family.</text>
</comment>
<dbReference type="InterPro" id="IPR021109">
    <property type="entry name" value="Peptidase_aspartic_dom_sf"/>
</dbReference>
<proteinExistence type="inferred from homology"/>
<dbReference type="InterPro" id="IPR033121">
    <property type="entry name" value="PEPTIDASE_A1"/>
</dbReference>
<dbReference type="InterPro" id="IPR001969">
    <property type="entry name" value="Aspartic_peptidase_AS"/>
</dbReference>
<dbReference type="PROSITE" id="PS00141">
    <property type="entry name" value="ASP_PROTEASE"/>
    <property type="match status" value="1"/>
</dbReference>
<dbReference type="Proteomes" id="UP000327013">
    <property type="component" value="Chromosome 7"/>
</dbReference>
<dbReference type="Pfam" id="PF14543">
    <property type="entry name" value="TAXi_N"/>
    <property type="match status" value="1"/>
</dbReference>
<sequence length="444" mass="47840">MASLFSLLTILIITFINPIFTSALLQPPTPPPPPIFMPTTPSTVPPGLFMSAVIFPQTFGLYLVEIGVGTPPVSQHMVMDTGSDLTWFKCKPCNCLQIPHLFDPLLSTSTAVVPCDFPACDHFGCNNNQCMYEVHYMDNSFTKGVLLLETLTLGGTGVLNVVVGCGHSNNGLVTAANGLLGLGGGPLSLPTQLRLHGLAGIFSYCLPDSAQDSLGWLNFSLPSAMVHAGTAWIPLLRNPNTPTFYYVGLSGLGIGDARLLIPENTFKLTEKGSGGVIIDSGTTYSHLPTPVYEIFRNTYVAKTVNILPQFSFGHPVFDTCFNLSGLESVQVPNVSFFFSAGPILTLKKGNILVDQELISGKGIFCLAFVPTNYTMFIIGSTQLAGIETSFDTTAGYMGFGPNTCGTPENSPYCHGYWPPRRISLGNYIPPNPFLLVCLFICFYL</sequence>
<keyword evidence="3" id="KW-0064">Aspartyl protease</keyword>
<feature type="active site" evidence="2">
    <location>
        <position position="80"/>
    </location>
</feature>
<evidence type="ECO:0000256" key="4">
    <source>
        <dbReference type="SAM" id="SignalP"/>
    </source>
</evidence>
<feature type="chain" id="PRO_5024390996" description="Peptidase A1 domain-containing protein" evidence="4">
    <location>
        <begin position="24"/>
        <end position="444"/>
    </location>
</feature>
<accession>A0A5N6RJB1</accession>
<keyword evidence="3" id="KW-0645">Protease</keyword>
<dbReference type="GO" id="GO:0004190">
    <property type="term" value="F:aspartic-type endopeptidase activity"/>
    <property type="evidence" value="ECO:0007669"/>
    <property type="project" value="UniProtKB-KW"/>
</dbReference>
<protein>
    <recommendedName>
        <fullName evidence="5">Peptidase A1 domain-containing protein</fullName>
    </recommendedName>
</protein>
<feature type="signal peptide" evidence="4">
    <location>
        <begin position="1"/>
        <end position="23"/>
    </location>
</feature>
<dbReference type="Gene3D" id="2.40.70.10">
    <property type="entry name" value="Acid Proteases"/>
    <property type="match status" value="2"/>
</dbReference>
<organism evidence="6 7">
    <name type="scientific">Carpinus fangiana</name>
    <dbReference type="NCBI Taxonomy" id="176857"/>
    <lineage>
        <taxon>Eukaryota</taxon>
        <taxon>Viridiplantae</taxon>
        <taxon>Streptophyta</taxon>
        <taxon>Embryophyta</taxon>
        <taxon>Tracheophyta</taxon>
        <taxon>Spermatophyta</taxon>
        <taxon>Magnoliopsida</taxon>
        <taxon>eudicotyledons</taxon>
        <taxon>Gunneridae</taxon>
        <taxon>Pentapetalae</taxon>
        <taxon>rosids</taxon>
        <taxon>fabids</taxon>
        <taxon>Fagales</taxon>
        <taxon>Betulaceae</taxon>
        <taxon>Carpinus</taxon>
    </lineage>
</organism>
<feature type="active site" evidence="2">
    <location>
        <position position="279"/>
    </location>
</feature>
<feature type="domain" description="Peptidase A1" evidence="5">
    <location>
        <begin position="62"/>
        <end position="400"/>
    </location>
</feature>
<name>A0A5N6RJB1_9ROSI</name>
<dbReference type="SUPFAM" id="SSF50630">
    <property type="entry name" value="Acid proteases"/>
    <property type="match status" value="1"/>
</dbReference>
<evidence type="ECO:0000313" key="7">
    <source>
        <dbReference type="Proteomes" id="UP000327013"/>
    </source>
</evidence>
<dbReference type="InterPro" id="IPR032799">
    <property type="entry name" value="TAXi_C"/>
</dbReference>
<evidence type="ECO:0000313" key="6">
    <source>
        <dbReference type="EMBL" id="KAE8099501.1"/>
    </source>
</evidence>
<dbReference type="GO" id="GO:0006508">
    <property type="term" value="P:proteolysis"/>
    <property type="evidence" value="ECO:0007669"/>
    <property type="project" value="UniProtKB-KW"/>
</dbReference>
<dbReference type="PANTHER" id="PTHR13683:SF265">
    <property type="entry name" value="PROTEIN ASPARTIC PROTEASE IN GUARD CELL 2"/>
    <property type="match status" value="1"/>
</dbReference>
<keyword evidence="3" id="KW-0378">Hydrolase</keyword>
<evidence type="ECO:0000256" key="3">
    <source>
        <dbReference type="RuleBase" id="RU000454"/>
    </source>
</evidence>
<dbReference type="InterPro" id="IPR032861">
    <property type="entry name" value="TAXi_N"/>
</dbReference>
<evidence type="ECO:0000259" key="5">
    <source>
        <dbReference type="PROSITE" id="PS51767"/>
    </source>
</evidence>
<reference evidence="6 7" key="1">
    <citation type="submission" date="2019-06" db="EMBL/GenBank/DDBJ databases">
        <title>A chromosomal-level reference genome of Carpinus fangiana (Coryloideae, Betulaceae).</title>
        <authorList>
            <person name="Yang X."/>
            <person name="Wang Z."/>
            <person name="Zhang L."/>
            <person name="Hao G."/>
            <person name="Liu J."/>
            <person name="Yang Y."/>
        </authorList>
    </citation>
    <scope>NUCLEOTIDE SEQUENCE [LARGE SCALE GENOMIC DNA]</scope>
    <source>
        <strain evidence="6">Cfa_2016G</strain>
        <tissue evidence="6">Leaf</tissue>
    </source>
</reference>
<dbReference type="AlphaFoldDB" id="A0A5N6RJB1"/>
<keyword evidence="7" id="KW-1185">Reference proteome</keyword>
<dbReference type="PROSITE" id="PS51767">
    <property type="entry name" value="PEPTIDASE_A1"/>
    <property type="match status" value="1"/>
</dbReference>
<dbReference type="EMBL" id="CM017327">
    <property type="protein sequence ID" value="KAE8099501.1"/>
    <property type="molecule type" value="Genomic_DNA"/>
</dbReference>
<dbReference type="PRINTS" id="PR00792">
    <property type="entry name" value="PEPSIN"/>
</dbReference>
<evidence type="ECO:0000256" key="2">
    <source>
        <dbReference type="PIRSR" id="PIRSR601461-1"/>
    </source>
</evidence>
<evidence type="ECO:0000256" key="1">
    <source>
        <dbReference type="ARBA" id="ARBA00007447"/>
    </source>
</evidence>
<dbReference type="InterPro" id="IPR001461">
    <property type="entry name" value="Aspartic_peptidase_A1"/>
</dbReference>
<keyword evidence="4" id="KW-0732">Signal</keyword>
<dbReference type="PANTHER" id="PTHR13683">
    <property type="entry name" value="ASPARTYL PROTEASES"/>
    <property type="match status" value="1"/>
</dbReference>
<dbReference type="Pfam" id="PF14541">
    <property type="entry name" value="TAXi_C"/>
    <property type="match status" value="1"/>
</dbReference>
<gene>
    <name evidence="6" type="ORF">FH972_017481</name>
</gene>